<evidence type="ECO:0000313" key="9">
    <source>
        <dbReference type="Proteomes" id="UP000245753"/>
    </source>
</evidence>
<feature type="compositionally biased region" description="Low complexity" evidence="5">
    <location>
        <begin position="287"/>
        <end position="303"/>
    </location>
</feature>
<keyword evidence="3 6" id="KW-1133">Transmembrane helix</keyword>
<feature type="domain" description="Major facilitator superfamily (MFS) profile" evidence="7">
    <location>
        <begin position="92"/>
        <end position="514"/>
    </location>
</feature>
<evidence type="ECO:0000256" key="2">
    <source>
        <dbReference type="ARBA" id="ARBA00022692"/>
    </source>
</evidence>
<proteinExistence type="predicted"/>
<evidence type="ECO:0000256" key="1">
    <source>
        <dbReference type="ARBA" id="ARBA00004651"/>
    </source>
</evidence>
<evidence type="ECO:0000256" key="6">
    <source>
        <dbReference type="SAM" id="Phobius"/>
    </source>
</evidence>
<accession>A0A2U2MQQ8</accession>
<dbReference type="GO" id="GO:0005886">
    <property type="term" value="C:plasma membrane"/>
    <property type="evidence" value="ECO:0007669"/>
    <property type="project" value="UniProtKB-SubCell"/>
</dbReference>
<feature type="region of interest" description="Disordered" evidence="5">
    <location>
        <begin position="1"/>
        <end position="83"/>
    </location>
</feature>
<evidence type="ECO:0000259" key="7">
    <source>
        <dbReference type="PROSITE" id="PS50850"/>
    </source>
</evidence>
<dbReference type="Pfam" id="PF07690">
    <property type="entry name" value="MFS_1"/>
    <property type="match status" value="1"/>
</dbReference>
<evidence type="ECO:0000256" key="5">
    <source>
        <dbReference type="SAM" id="MobiDB-lite"/>
    </source>
</evidence>
<feature type="transmembrane region" description="Helical" evidence="6">
    <location>
        <begin position="249"/>
        <end position="267"/>
    </location>
</feature>
<feature type="region of interest" description="Disordered" evidence="5">
    <location>
        <begin position="285"/>
        <end position="307"/>
    </location>
</feature>
<protein>
    <recommendedName>
        <fullName evidence="7">Major facilitator superfamily (MFS) profile domain-containing protein</fullName>
    </recommendedName>
</protein>
<dbReference type="InterPro" id="IPR011701">
    <property type="entry name" value="MFS"/>
</dbReference>
<dbReference type="SUPFAM" id="SSF103473">
    <property type="entry name" value="MFS general substrate transporter"/>
    <property type="match status" value="1"/>
</dbReference>
<feature type="transmembrane region" description="Helical" evidence="6">
    <location>
        <begin position="92"/>
        <end position="116"/>
    </location>
</feature>
<reference evidence="8 9" key="1">
    <citation type="journal article" date="2018" name="Int. J. Syst. Evol. Microbiol.">
        <title>Bifidobacterium catulorum sp. nov., a novel taxon from the faeces of the baby common marmoset (Callithrix jacchus).</title>
        <authorList>
            <person name="Modesto M."/>
            <person name="Michelini S."/>
            <person name="Oki K."/>
            <person name="Biavati B."/>
            <person name="Watanabe K."/>
            <person name="Mattarelli P."/>
        </authorList>
    </citation>
    <scope>NUCLEOTIDE SEQUENCE [LARGE SCALE GENOMIC DNA]</scope>
    <source>
        <strain evidence="8 9">MRM 8.19</strain>
    </source>
</reference>
<evidence type="ECO:0000256" key="4">
    <source>
        <dbReference type="ARBA" id="ARBA00023136"/>
    </source>
</evidence>
<gene>
    <name evidence="8" type="ORF">DF200_09005</name>
</gene>
<comment type="caution">
    <text evidence="8">The sequence shown here is derived from an EMBL/GenBank/DDBJ whole genome shotgun (WGS) entry which is preliminary data.</text>
</comment>
<feature type="compositionally biased region" description="Polar residues" evidence="5">
    <location>
        <begin position="63"/>
        <end position="83"/>
    </location>
</feature>
<dbReference type="EMBL" id="QFFN01000032">
    <property type="protein sequence ID" value="PWG59181.1"/>
    <property type="molecule type" value="Genomic_DNA"/>
</dbReference>
<feature type="transmembrane region" description="Helical" evidence="6">
    <location>
        <begin position="398"/>
        <end position="431"/>
    </location>
</feature>
<dbReference type="PROSITE" id="PS50850">
    <property type="entry name" value="MFS"/>
    <property type="match status" value="1"/>
</dbReference>
<sequence length="527" mass="54987">MSNAGTASPLRYRVLGSRPRKRSALSTRFDESWRTQRKHDNNTAEGTRAHTMSGMQRTGDAGASSSHGTTHPNGRNTSGPAESASNTAYGTLGLAAGLGSLIGSGVILALSSTLALWRTGLGLNAAQVGAVSAILTFAFAAGSFCGGFIAQRIGLVRLFNINDFLCASALAACTVAPNFTVLAIGVGVAALAVGMDLPVSLSVITHDVPDETLKGHLVSRTQVLWSAGILGPYVLALIVAPAGFLGARIVFGALTVVALLTAVWRVADPRIARLHREAAEREREDAAAAATADGSSTTASRTSVGTSTRGMGMAEVLRSIDARTGRRYALLFAMLAMFYIMWNLMANTINQFQTYLLVSQHASQTQAVFIGIVSAVMCVFGGMAYGRVPKGRARDRMFWVGAVAQVAAMAIMAVGGTMWSTAVAVVLFQFFCNFAGEMNAKVWTQETFPVAVSAEAQSLILGIGRIPCAFASLALPSLLVPGVIGMALWAFVVVAALSGLFGGLVVLLTVDRNRADAHAVRVGVSAA</sequence>
<feature type="transmembrane region" description="Helical" evidence="6">
    <location>
        <begin position="486"/>
        <end position="508"/>
    </location>
</feature>
<keyword evidence="9" id="KW-1185">Reference proteome</keyword>
<dbReference type="PANTHER" id="PTHR23508">
    <property type="entry name" value="CARBOXYLIC ACID TRANSPORTER PROTEIN HOMOLOG"/>
    <property type="match status" value="1"/>
</dbReference>
<keyword evidence="2 6" id="KW-0812">Transmembrane</keyword>
<dbReference type="InterPro" id="IPR020846">
    <property type="entry name" value="MFS_dom"/>
</dbReference>
<feature type="transmembrane region" description="Helical" evidence="6">
    <location>
        <begin position="128"/>
        <end position="149"/>
    </location>
</feature>
<name>A0A2U2MQQ8_9BIFI</name>
<dbReference type="Gene3D" id="1.20.1250.20">
    <property type="entry name" value="MFS general substrate transporter like domains"/>
    <property type="match status" value="1"/>
</dbReference>
<organism evidence="8 9">
    <name type="scientific">Bifidobacterium catulorum</name>
    <dbReference type="NCBI Taxonomy" id="1630173"/>
    <lineage>
        <taxon>Bacteria</taxon>
        <taxon>Bacillati</taxon>
        <taxon>Actinomycetota</taxon>
        <taxon>Actinomycetes</taxon>
        <taxon>Bifidobacteriales</taxon>
        <taxon>Bifidobacteriaceae</taxon>
        <taxon>Bifidobacterium</taxon>
    </lineage>
</organism>
<dbReference type="AlphaFoldDB" id="A0A2U2MQQ8"/>
<dbReference type="InterPro" id="IPR036259">
    <property type="entry name" value="MFS_trans_sf"/>
</dbReference>
<feature type="transmembrane region" description="Helical" evidence="6">
    <location>
        <begin position="169"/>
        <end position="193"/>
    </location>
</feature>
<evidence type="ECO:0000313" key="8">
    <source>
        <dbReference type="EMBL" id="PWG59181.1"/>
    </source>
</evidence>
<dbReference type="GO" id="GO:0046943">
    <property type="term" value="F:carboxylic acid transmembrane transporter activity"/>
    <property type="evidence" value="ECO:0007669"/>
    <property type="project" value="TreeGrafter"/>
</dbReference>
<dbReference type="PANTHER" id="PTHR23508:SF10">
    <property type="entry name" value="CARBOXYLIC ACID TRANSPORTER PROTEIN HOMOLOG"/>
    <property type="match status" value="1"/>
</dbReference>
<keyword evidence="4 6" id="KW-0472">Membrane</keyword>
<feature type="transmembrane region" description="Helical" evidence="6">
    <location>
        <begin position="366"/>
        <end position="386"/>
    </location>
</feature>
<feature type="compositionally biased region" description="Basic and acidic residues" evidence="5">
    <location>
        <begin position="28"/>
        <end position="42"/>
    </location>
</feature>
<evidence type="ECO:0000256" key="3">
    <source>
        <dbReference type="ARBA" id="ARBA00022989"/>
    </source>
</evidence>
<feature type="transmembrane region" description="Helical" evidence="6">
    <location>
        <begin position="328"/>
        <end position="346"/>
    </location>
</feature>
<comment type="subcellular location">
    <subcellularLocation>
        <location evidence="1">Cell membrane</location>
        <topology evidence="1">Multi-pass membrane protein</topology>
    </subcellularLocation>
</comment>
<feature type="transmembrane region" description="Helical" evidence="6">
    <location>
        <begin position="223"/>
        <end position="243"/>
    </location>
</feature>
<dbReference type="Proteomes" id="UP000245753">
    <property type="component" value="Unassembled WGS sequence"/>
</dbReference>